<keyword evidence="12" id="KW-0902">Two-component regulatory system</keyword>
<evidence type="ECO:0000256" key="1">
    <source>
        <dbReference type="ARBA" id="ARBA00000085"/>
    </source>
</evidence>
<feature type="transmembrane region" description="Helical" evidence="15">
    <location>
        <begin position="6"/>
        <end position="27"/>
    </location>
</feature>
<evidence type="ECO:0000259" key="16">
    <source>
        <dbReference type="PROSITE" id="PS50109"/>
    </source>
</evidence>
<dbReference type="GO" id="GO:0005524">
    <property type="term" value="F:ATP binding"/>
    <property type="evidence" value="ECO:0007669"/>
    <property type="project" value="UniProtKB-KW"/>
</dbReference>
<evidence type="ECO:0000256" key="10">
    <source>
        <dbReference type="ARBA" id="ARBA00022840"/>
    </source>
</evidence>
<dbReference type="EMBL" id="JOJP01000001">
    <property type="protein sequence ID" value="KEI69986.1"/>
    <property type="molecule type" value="Genomic_DNA"/>
</dbReference>
<evidence type="ECO:0000256" key="14">
    <source>
        <dbReference type="SAM" id="MobiDB-lite"/>
    </source>
</evidence>
<dbReference type="STRING" id="305900.GV64_03805"/>
<dbReference type="SMART" id="SM00387">
    <property type="entry name" value="HATPase_c"/>
    <property type="match status" value="1"/>
</dbReference>
<evidence type="ECO:0000256" key="4">
    <source>
        <dbReference type="ARBA" id="ARBA00012438"/>
    </source>
</evidence>
<keyword evidence="5" id="KW-0597">Phosphoprotein</keyword>
<dbReference type="SUPFAM" id="SSF47384">
    <property type="entry name" value="Homodimeric domain of signal transducing histidine kinase"/>
    <property type="match status" value="1"/>
</dbReference>
<evidence type="ECO:0000256" key="9">
    <source>
        <dbReference type="ARBA" id="ARBA00022777"/>
    </source>
</evidence>
<keyword evidence="13 15" id="KW-0472">Membrane</keyword>
<feature type="transmembrane region" description="Helical" evidence="15">
    <location>
        <begin position="183"/>
        <end position="210"/>
    </location>
</feature>
<dbReference type="SUPFAM" id="SSF55785">
    <property type="entry name" value="PYP-like sensor domain (PAS domain)"/>
    <property type="match status" value="1"/>
</dbReference>
<dbReference type="InterPro" id="IPR003594">
    <property type="entry name" value="HATPase_dom"/>
</dbReference>
<protein>
    <recommendedName>
        <fullName evidence="4">histidine kinase</fullName>
        <ecNumber evidence="4">2.7.13.3</ecNumber>
    </recommendedName>
</protein>
<dbReference type="GO" id="GO:0000155">
    <property type="term" value="F:phosphorelay sensor kinase activity"/>
    <property type="evidence" value="ECO:0007669"/>
    <property type="project" value="InterPro"/>
</dbReference>
<dbReference type="Gene3D" id="3.30.450.20">
    <property type="entry name" value="PAS domain"/>
    <property type="match status" value="1"/>
</dbReference>
<dbReference type="SUPFAM" id="SSF55874">
    <property type="entry name" value="ATPase domain of HSP90 chaperone/DNA topoisomerase II/histidine kinase"/>
    <property type="match status" value="1"/>
</dbReference>
<dbReference type="InterPro" id="IPR038377">
    <property type="entry name" value="Na/Glc_symporter_sf"/>
</dbReference>
<feature type="transmembrane region" description="Helical" evidence="15">
    <location>
        <begin position="112"/>
        <end position="133"/>
    </location>
</feature>
<name>A0A081K760_9GAMM</name>
<keyword evidence="7 15" id="KW-0812">Transmembrane</keyword>
<dbReference type="PANTHER" id="PTHR43065:SF10">
    <property type="entry name" value="PEROXIDE STRESS-ACTIVATED HISTIDINE KINASE MAK3"/>
    <property type="match status" value="1"/>
</dbReference>
<gene>
    <name evidence="18" type="ORF">GV64_03805</name>
</gene>
<dbReference type="eggNOG" id="COG0591">
    <property type="taxonomic scope" value="Bacteria"/>
</dbReference>
<evidence type="ECO:0000256" key="12">
    <source>
        <dbReference type="ARBA" id="ARBA00023012"/>
    </source>
</evidence>
<dbReference type="InterPro" id="IPR001734">
    <property type="entry name" value="Na/solute_symporter"/>
</dbReference>
<dbReference type="InterPro" id="IPR003661">
    <property type="entry name" value="HisK_dim/P_dom"/>
</dbReference>
<feature type="transmembrane region" description="Helical" evidence="15">
    <location>
        <begin position="39"/>
        <end position="56"/>
    </location>
</feature>
<evidence type="ECO:0000256" key="15">
    <source>
        <dbReference type="SAM" id="Phobius"/>
    </source>
</evidence>
<evidence type="ECO:0000256" key="5">
    <source>
        <dbReference type="ARBA" id="ARBA00022553"/>
    </source>
</evidence>
<comment type="subcellular location">
    <subcellularLocation>
        <location evidence="2">Membrane</location>
        <topology evidence="2">Multi-pass membrane protein</topology>
    </subcellularLocation>
</comment>
<dbReference type="InterPro" id="IPR000014">
    <property type="entry name" value="PAS"/>
</dbReference>
<dbReference type="GO" id="GO:0016020">
    <property type="term" value="C:membrane"/>
    <property type="evidence" value="ECO:0007669"/>
    <property type="project" value="UniProtKB-SubCell"/>
</dbReference>
<comment type="catalytic activity">
    <reaction evidence="1">
        <text>ATP + protein L-histidine = ADP + protein N-phospho-L-histidine.</text>
        <dbReference type="EC" id="2.7.13.3"/>
    </reaction>
</comment>
<evidence type="ECO:0000256" key="7">
    <source>
        <dbReference type="ARBA" id="ARBA00022692"/>
    </source>
</evidence>
<reference evidence="18 19" key="1">
    <citation type="submission" date="2014-06" db="EMBL/GenBank/DDBJ databases">
        <title>Whole Genome Sequences of Three Symbiotic Endozoicomonas Bacteria.</title>
        <authorList>
            <person name="Neave M.J."/>
            <person name="Apprill A."/>
            <person name="Voolstra C.R."/>
        </authorList>
    </citation>
    <scope>NUCLEOTIDE SEQUENCE [LARGE SCALE GENOMIC DNA]</scope>
    <source>
        <strain evidence="18 19">DSM 22380</strain>
    </source>
</reference>
<dbReference type="Pfam" id="PF02518">
    <property type="entry name" value="HATPase_c"/>
    <property type="match status" value="1"/>
</dbReference>
<dbReference type="InterPro" id="IPR004358">
    <property type="entry name" value="Sig_transdc_His_kin-like_C"/>
</dbReference>
<evidence type="ECO:0000256" key="3">
    <source>
        <dbReference type="ARBA" id="ARBA00006434"/>
    </source>
</evidence>
<evidence type="ECO:0000256" key="13">
    <source>
        <dbReference type="ARBA" id="ARBA00023136"/>
    </source>
</evidence>
<keyword evidence="8" id="KW-0547">Nucleotide-binding</keyword>
<evidence type="ECO:0000256" key="2">
    <source>
        <dbReference type="ARBA" id="ARBA00004141"/>
    </source>
</evidence>
<feature type="transmembrane region" description="Helical" evidence="15">
    <location>
        <begin position="322"/>
        <end position="353"/>
    </location>
</feature>
<keyword evidence="9" id="KW-0418">Kinase</keyword>
<accession>A0A081K760</accession>
<proteinExistence type="inferred from homology"/>
<feature type="transmembrane region" description="Helical" evidence="15">
    <location>
        <begin position="374"/>
        <end position="394"/>
    </location>
</feature>
<dbReference type="Gene3D" id="1.20.1730.10">
    <property type="entry name" value="Sodium/glucose cotransporter"/>
    <property type="match status" value="1"/>
</dbReference>
<evidence type="ECO:0000313" key="18">
    <source>
        <dbReference type="EMBL" id="KEI69986.1"/>
    </source>
</evidence>
<feature type="domain" description="PAS" evidence="17">
    <location>
        <begin position="656"/>
        <end position="701"/>
    </location>
</feature>
<dbReference type="InterPro" id="IPR035965">
    <property type="entry name" value="PAS-like_dom_sf"/>
</dbReference>
<sequence>MSFELEHILLVSVIYLAILFLCAWATDREIIPRKVVHHPATYVLSLGIYASSWAYYGSIGVAHDDGYVFLGFYFGLSGAFLLAPVLLIPILRITSTYQLSSLADVLAFRFRSPVAGTLSTLLLLFITFPLLALQIQAVADSVYLLSDEASPEILAFGFCIMVTLLTMMFGTRHLASRHQHDGLVVAIAFESLLKLLIMALLGGVVIFQVFGGFSGLNSWLEANSEVIIGMNSHLEDGPWRTTLLMFFASAVVMPHMFHMTFAENRDIKMLFTASWGLPFFLLLLSVSTPLILWAGLKIGSQYPPEYFPLAIGHALDSRWLTIIAYIGGLSAASGLFIVTSLSLSSMLLNHVILPLHQAKEPAQVQKNIYRWLTNIKRLIITTLILTTYGFYRLLHNEVDMYSLSIVAYVGALQLLPGTLSTLYWGKANHKGLILGILTGTTVWFFTLMLPLTMGLEIFPIRSVNFGTITNDGWYIAAASSLVVNVLVFYLVSSFTRMSDEESSAAAACLVREVSQQPYKIPKARSSYEFQEMLSAPLGPVAAQTEINKALTDLNMRPDDNRPHSLRRLRDRIEKNLSGLMGPTIAHEIVDSFLPLDVENDYVPKDIHFMESRLEAYHSKLTGLAGELDSLRRYHRDTLNSLPMAVCSIDNSATDPLNSSGEVMLWNQAMTALTGICAEDVLGMPLKTIPAPWNQILSDFIHLPESHLTKHRIEMNGATHYFNLHKASIQAPVSGTGGNQVMLLEDQTETQMLEEQLFHSERLASIGQLAAGVAHEIGNPITGIDCLAQEMGALSSDPDIQQSSRQILEQTKRVSRIVQTLVSYAHSGQKGGNQRRDNSETSSLAEPVEVSSTIQEAISLLQLSHKNSNIVFRNLCSDGLCVSGNSQKLQQVFINLLKNAADASDLDGVVSVSTTANQHTVTIRVEDQGHGIPKTIQEKLFEPFFTTKEAGKGTGLGLALTWNIVEEHFGSIQVVSPLDSVTGRGSCFIISLPRHESESVFVEQPLEFQGDMA</sequence>
<dbReference type="PROSITE" id="PS50112">
    <property type="entry name" value="PAS"/>
    <property type="match status" value="1"/>
</dbReference>
<dbReference type="CDD" id="cd00082">
    <property type="entry name" value="HisKA"/>
    <property type="match status" value="1"/>
</dbReference>
<feature type="region of interest" description="Disordered" evidence="14">
    <location>
        <begin position="825"/>
        <end position="847"/>
    </location>
</feature>
<feature type="transmembrane region" description="Helical" evidence="15">
    <location>
        <begin position="68"/>
        <end position="91"/>
    </location>
</feature>
<dbReference type="PROSITE" id="PS50109">
    <property type="entry name" value="HIS_KIN"/>
    <property type="match status" value="1"/>
</dbReference>
<evidence type="ECO:0000313" key="19">
    <source>
        <dbReference type="Proteomes" id="UP000027997"/>
    </source>
</evidence>
<dbReference type="InterPro" id="IPR036097">
    <property type="entry name" value="HisK_dim/P_sf"/>
</dbReference>
<feature type="transmembrane region" description="Helical" evidence="15">
    <location>
        <begin position="400"/>
        <end position="424"/>
    </location>
</feature>
<evidence type="ECO:0000259" key="17">
    <source>
        <dbReference type="PROSITE" id="PS50112"/>
    </source>
</evidence>
<dbReference type="PROSITE" id="PS50283">
    <property type="entry name" value="NA_SOLUT_SYMP_3"/>
    <property type="match status" value="1"/>
</dbReference>
<dbReference type="PANTHER" id="PTHR43065">
    <property type="entry name" value="SENSOR HISTIDINE KINASE"/>
    <property type="match status" value="1"/>
</dbReference>
<dbReference type="AlphaFoldDB" id="A0A081K760"/>
<feature type="transmembrane region" description="Helical" evidence="15">
    <location>
        <begin position="269"/>
        <end position="296"/>
    </location>
</feature>
<dbReference type="RefSeq" id="WP_020584291.1">
    <property type="nucleotide sequence ID" value="NZ_JOJP01000001.1"/>
</dbReference>
<dbReference type="PRINTS" id="PR00344">
    <property type="entry name" value="BCTRLSENSOR"/>
</dbReference>
<dbReference type="InterPro" id="IPR036890">
    <property type="entry name" value="HATPase_C_sf"/>
</dbReference>
<keyword evidence="10" id="KW-0067">ATP-binding</keyword>
<dbReference type="eggNOG" id="COG4191">
    <property type="taxonomic scope" value="Bacteria"/>
</dbReference>
<comment type="caution">
    <text evidence="18">The sequence shown here is derived from an EMBL/GenBank/DDBJ whole genome shotgun (WGS) entry which is preliminary data.</text>
</comment>
<dbReference type="Pfam" id="PF00512">
    <property type="entry name" value="HisKA"/>
    <property type="match status" value="1"/>
</dbReference>
<dbReference type="InterPro" id="IPR005467">
    <property type="entry name" value="His_kinase_dom"/>
</dbReference>
<feature type="transmembrane region" description="Helical" evidence="15">
    <location>
        <begin position="239"/>
        <end position="257"/>
    </location>
</feature>
<feature type="transmembrane region" description="Helical" evidence="15">
    <location>
        <begin position="431"/>
        <end position="453"/>
    </location>
</feature>
<dbReference type="GO" id="GO:0022857">
    <property type="term" value="F:transmembrane transporter activity"/>
    <property type="evidence" value="ECO:0007669"/>
    <property type="project" value="InterPro"/>
</dbReference>
<dbReference type="Proteomes" id="UP000027997">
    <property type="component" value="Unassembled WGS sequence"/>
</dbReference>
<dbReference type="EC" id="2.7.13.3" evidence="4"/>
<feature type="transmembrane region" description="Helical" evidence="15">
    <location>
        <begin position="153"/>
        <end position="171"/>
    </location>
</feature>
<dbReference type="Gene3D" id="3.30.565.10">
    <property type="entry name" value="Histidine kinase-like ATPase, C-terminal domain"/>
    <property type="match status" value="1"/>
</dbReference>
<dbReference type="SMART" id="SM00388">
    <property type="entry name" value="HisKA"/>
    <property type="match status" value="1"/>
</dbReference>
<keyword evidence="19" id="KW-1185">Reference proteome</keyword>
<feature type="transmembrane region" description="Helical" evidence="15">
    <location>
        <begin position="473"/>
        <end position="491"/>
    </location>
</feature>
<evidence type="ECO:0000256" key="6">
    <source>
        <dbReference type="ARBA" id="ARBA00022679"/>
    </source>
</evidence>
<keyword evidence="6" id="KW-0808">Transferase</keyword>
<comment type="similarity">
    <text evidence="3">Belongs to the sodium:solute symporter (SSF) (TC 2.A.21) family.</text>
</comment>
<evidence type="ECO:0000256" key="8">
    <source>
        <dbReference type="ARBA" id="ARBA00022741"/>
    </source>
</evidence>
<dbReference type="Gene3D" id="1.10.287.130">
    <property type="match status" value="1"/>
</dbReference>
<feature type="domain" description="Histidine kinase" evidence="16">
    <location>
        <begin position="771"/>
        <end position="995"/>
    </location>
</feature>
<evidence type="ECO:0000256" key="11">
    <source>
        <dbReference type="ARBA" id="ARBA00022989"/>
    </source>
</evidence>
<keyword evidence="11 15" id="KW-1133">Transmembrane helix</keyword>
<organism evidence="18 19">
    <name type="scientific">Endozoicomonas elysicola</name>
    <dbReference type="NCBI Taxonomy" id="305900"/>
    <lineage>
        <taxon>Bacteria</taxon>
        <taxon>Pseudomonadati</taxon>
        <taxon>Pseudomonadota</taxon>
        <taxon>Gammaproteobacteria</taxon>
        <taxon>Oceanospirillales</taxon>
        <taxon>Endozoicomonadaceae</taxon>
        <taxon>Endozoicomonas</taxon>
    </lineage>
</organism>